<dbReference type="NCBIfam" id="NF047838">
    <property type="entry name" value="SCO4402_fam"/>
    <property type="match status" value="1"/>
</dbReference>
<organism evidence="1 2">
    <name type="scientific">Candidatus Protofrankia californiensis</name>
    <dbReference type="NCBI Taxonomy" id="1839754"/>
    <lineage>
        <taxon>Bacteria</taxon>
        <taxon>Bacillati</taxon>
        <taxon>Actinomycetota</taxon>
        <taxon>Actinomycetes</taxon>
        <taxon>Frankiales</taxon>
        <taxon>Frankiaceae</taxon>
        <taxon>Protofrankia</taxon>
    </lineage>
</organism>
<proteinExistence type="predicted"/>
<accession>A0A1C3NUR3</accession>
<gene>
    <name evidence="1" type="ORF">FDG2_0926</name>
</gene>
<sequence>MWVELEGKDDGYQEDLDLILTFLYADSQVLHSPQAALGYVLSSPSEVQAAQSIDTALRRIIDVGTTSSDAEVIAMPIWRDVVEAAKNALDVMRDEG</sequence>
<evidence type="ECO:0000313" key="2">
    <source>
        <dbReference type="Proteomes" id="UP000199013"/>
    </source>
</evidence>
<dbReference type="InterPro" id="IPR057705">
    <property type="entry name" value="DUF7945"/>
</dbReference>
<dbReference type="Proteomes" id="UP000199013">
    <property type="component" value="Unassembled WGS sequence"/>
</dbReference>
<dbReference type="EMBL" id="FLUV01000370">
    <property type="protein sequence ID" value="SBW19023.1"/>
    <property type="molecule type" value="Genomic_DNA"/>
</dbReference>
<keyword evidence="2" id="KW-1185">Reference proteome</keyword>
<evidence type="ECO:0000313" key="1">
    <source>
        <dbReference type="EMBL" id="SBW19023.1"/>
    </source>
</evidence>
<reference evidence="2" key="1">
    <citation type="submission" date="2016-02" db="EMBL/GenBank/DDBJ databases">
        <authorList>
            <person name="Wibberg D."/>
        </authorList>
    </citation>
    <scope>NUCLEOTIDE SEQUENCE [LARGE SCALE GENOMIC DNA]</scope>
</reference>
<name>A0A1C3NUR3_9ACTN</name>
<protein>
    <submittedName>
        <fullName evidence="1">Uncharacterized protein</fullName>
    </submittedName>
</protein>
<dbReference type="AlphaFoldDB" id="A0A1C3NUR3"/>